<dbReference type="Proteomes" id="UP000176865">
    <property type="component" value="Unassembled WGS sequence"/>
</dbReference>
<proteinExistence type="predicted"/>
<sequence>MQKERIVIDPFFYPADDEEIKQMFDDIGDIIKKMRDRSEEIKKTCPHTETIAGSVGVFGELPDLEIGPICAKCRKILVK</sequence>
<dbReference type="EMBL" id="MFAB01000013">
    <property type="protein sequence ID" value="OGD68877.1"/>
    <property type="molecule type" value="Genomic_DNA"/>
</dbReference>
<protein>
    <submittedName>
        <fullName evidence="1">Uncharacterized protein</fullName>
    </submittedName>
</protein>
<accession>A0A1F5EN98</accession>
<organism evidence="1 2">
    <name type="scientific">Candidatus Campbellbacteria bacterium RIFCSPLOWO2_01_FULL_34_15</name>
    <dbReference type="NCBI Taxonomy" id="1797579"/>
    <lineage>
        <taxon>Bacteria</taxon>
        <taxon>Candidatus Campbelliibacteriota</taxon>
    </lineage>
</organism>
<name>A0A1F5EN98_9BACT</name>
<reference evidence="1 2" key="1">
    <citation type="journal article" date="2016" name="Nat. Commun.">
        <title>Thousands of microbial genomes shed light on interconnected biogeochemical processes in an aquifer system.</title>
        <authorList>
            <person name="Anantharaman K."/>
            <person name="Brown C.T."/>
            <person name="Hug L.A."/>
            <person name="Sharon I."/>
            <person name="Castelle C.J."/>
            <person name="Probst A.J."/>
            <person name="Thomas B.C."/>
            <person name="Singh A."/>
            <person name="Wilkins M.J."/>
            <person name="Karaoz U."/>
            <person name="Brodie E.L."/>
            <person name="Williams K.H."/>
            <person name="Hubbard S.S."/>
            <person name="Banfield J.F."/>
        </authorList>
    </citation>
    <scope>NUCLEOTIDE SEQUENCE [LARGE SCALE GENOMIC DNA]</scope>
</reference>
<comment type="caution">
    <text evidence="1">The sequence shown here is derived from an EMBL/GenBank/DDBJ whole genome shotgun (WGS) entry which is preliminary data.</text>
</comment>
<evidence type="ECO:0000313" key="1">
    <source>
        <dbReference type="EMBL" id="OGD68877.1"/>
    </source>
</evidence>
<evidence type="ECO:0000313" key="2">
    <source>
        <dbReference type="Proteomes" id="UP000176865"/>
    </source>
</evidence>
<dbReference type="AlphaFoldDB" id="A0A1F5EN98"/>
<gene>
    <name evidence="1" type="ORF">A2996_00625</name>
</gene>